<dbReference type="AlphaFoldDB" id="A0A3B4AFE3"/>
<evidence type="ECO:0000256" key="7">
    <source>
        <dbReference type="ARBA" id="ARBA00023125"/>
    </source>
</evidence>
<keyword evidence="6" id="KW-0862">Zinc</keyword>
<dbReference type="GO" id="GO:0000785">
    <property type="term" value="C:chromatin"/>
    <property type="evidence" value="ECO:0007669"/>
    <property type="project" value="TreeGrafter"/>
</dbReference>
<dbReference type="InterPro" id="IPR013087">
    <property type="entry name" value="Znf_C2H2_type"/>
</dbReference>
<dbReference type="PANTHER" id="PTHR14003">
    <property type="entry name" value="TRANSCRIPTIONAL REPRESSOR PROTEIN YY"/>
    <property type="match status" value="1"/>
</dbReference>
<dbReference type="Ensembl" id="ENSPMGT00000016435.1">
    <property type="protein sequence ID" value="ENSPMGP00000015410.1"/>
    <property type="gene ID" value="ENSPMGG00000012639.1"/>
</dbReference>
<dbReference type="Proteomes" id="UP000261520">
    <property type="component" value="Unplaced"/>
</dbReference>
<name>A0A3B4AFE3_9GOBI</name>
<keyword evidence="5 10" id="KW-0863">Zinc-finger</keyword>
<feature type="compositionally biased region" description="Basic and acidic residues" evidence="11">
    <location>
        <begin position="162"/>
        <end position="171"/>
    </location>
</feature>
<dbReference type="GO" id="GO:0000978">
    <property type="term" value="F:RNA polymerase II cis-regulatory region sequence-specific DNA binding"/>
    <property type="evidence" value="ECO:0007669"/>
    <property type="project" value="TreeGrafter"/>
</dbReference>
<evidence type="ECO:0000256" key="9">
    <source>
        <dbReference type="ARBA" id="ARBA00023242"/>
    </source>
</evidence>
<evidence type="ECO:0000256" key="3">
    <source>
        <dbReference type="ARBA" id="ARBA00022723"/>
    </source>
</evidence>
<reference evidence="13" key="1">
    <citation type="submission" date="2025-08" db="UniProtKB">
        <authorList>
            <consortium name="Ensembl"/>
        </authorList>
    </citation>
    <scope>IDENTIFICATION</scope>
</reference>
<feature type="region of interest" description="Disordered" evidence="11">
    <location>
        <begin position="1"/>
        <end position="141"/>
    </location>
</feature>
<comment type="subcellular location">
    <subcellularLocation>
        <location evidence="1">Nucleus</location>
    </subcellularLocation>
</comment>
<dbReference type="GO" id="GO:0005667">
    <property type="term" value="C:transcription regulator complex"/>
    <property type="evidence" value="ECO:0007669"/>
    <property type="project" value="TreeGrafter"/>
</dbReference>
<dbReference type="GO" id="GO:0031519">
    <property type="term" value="C:PcG protein complex"/>
    <property type="evidence" value="ECO:0007669"/>
    <property type="project" value="TreeGrafter"/>
</dbReference>
<feature type="compositionally biased region" description="Polar residues" evidence="11">
    <location>
        <begin position="7"/>
        <end position="17"/>
    </location>
</feature>
<keyword evidence="14" id="KW-1185">Reference proteome</keyword>
<reference evidence="13" key="2">
    <citation type="submission" date="2025-09" db="UniProtKB">
        <authorList>
            <consortium name="Ensembl"/>
        </authorList>
    </citation>
    <scope>IDENTIFICATION</scope>
</reference>
<dbReference type="GO" id="GO:0008270">
    <property type="term" value="F:zinc ion binding"/>
    <property type="evidence" value="ECO:0007669"/>
    <property type="project" value="UniProtKB-KW"/>
</dbReference>
<sequence length="291" mass="32732">MPKRYAQKQNNTNTDHGNASAPVEIIEIDDNSPVSSDVEIMQDDEQPTTSQNVRETSQESKKLKPKSGKKSSPPSSHTPAQDNNTEATALSMETETTADNTENEPKITEVSSLSLDVSTQCSKPVDDEENTTLPQDTSQNEELMCEDFTGDKTQGKLLHENCKDDQSEKENPNNPSKNNDSMFSRVRENDGTRALLASTEQKISNNTATQRRFKCNWCNKKFVTRTSLKRHSRIHTGARSHECSVCHKSFATSTDTKVHCRIHSGKRLHKCEHCGQDFSSWMSCKRHNLWA</sequence>
<dbReference type="PANTHER" id="PTHR14003:SF19">
    <property type="entry name" value="YY2 TRANSCRIPTION FACTOR"/>
    <property type="match status" value="1"/>
</dbReference>
<dbReference type="InterPro" id="IPR036236">
    <property type="entry name" value="Znf_C2H2_sf"/>
</dbReference>
<dbReference type="PROSITE" id="PS50157">
    <property type="entry name" value="ZINC_FINGER_C2H2_2"/>
    <property type="match status" value="2"/>
</dbReference>
<dbReference type="FunFam" id="3.30.160.60:FF:000188">
    <property type="entry name" value="Zinc finger protein 787"/>
    <property type="match status" value="1"/>
</dbReference>
<feature type="compositionally biased region" description="Polar residues" evidence="11">
    <location>
        <begin position="77"/>
        <end position="88"/>
    </location>
</feature>
<evidence type="ECO:0000256" key="10">
    <source>
        <dbReference type="PROSITE-ProRule" id="PRU00042"/>
    </source>
</evidence>
<accession>A0A3B4AFE3</accession>
<evidence type="ECO:0000256" key="5">
    <source>
        <dbReference type="ARBA" id="ARBA00022771"/>
    </source>
</evidence>
<evidence type="ECO:0000259" key="12">
    <source>
        <dbReference type="PROSITE" id="PS50157"/>
    </source>
</evidence>
<evidence type="ECO:0000256" key="2">
    <source>
        <dbReference type="ARBA" id="ARBA00006991"/>
    </source>
</evidence>
<evidence type="ECO:0000256" key="6">
    <source>
        <dbReference type="ARBA" id="ARBA00022833"/>
    </source>
</evidence>
<feature type="domain" description="C2H2-type" evidence="12">
    <location>
        <begin position="241"/>
        <end position="268"/>
    </location>
</feature>
<feature type="domain" description="C2H2-type" evidence="12">
    <location>
        <begin position="213"/>
        <end position="240"/>
    </location>
</feature>
<evidence type="ECO:0000256" key="1">
    <source>
        <dbReference type="ARBA" id="ARBA00004123"/>
    </source>
</evidence>
<protein>
    <recommendedName>
        <fullName evidence="12">C2H2-type domain-containing protein</fullName>
    </recommendedName>
</protein>
<keyword evidence="3" id="KW-0479">Metal-binding</keyword>
<dbReference type="PROSITE" id="PS00028">
    <property type="entry name" value="ZINC_FINGER_C2H2_1"/>
    <property type="match status" value="2"/>
</dbReference>
<evidence type="ECO:0000256" key="4">
    <source>
        <dbReference type="ARBA" id="ARBA00022737"/>
    </source>
</evidence>
<keyword evidence="8" id="KW-0804">Transcription</keyword>
<comment type="similarity">
    <text evidence="2">Belongs to the krueppel C2H2-type zinc-finger protein family.</text>
</comment>
<dbReference type="Pfam" id="PF00096">
    <property type="entry name" value="zf-C2H2"/>
    <property type="match status" value="1"/>
</dbReference>
<evidence type="ECO:0000313" key="14">
    <source>
        <dbReference type="Proteomes" id="UP000261520"/>
    </source>
</evidence>
<dbReference type="STRING" id="409849.ENSPMGP00000015410"/>
<keyword evidence="9" id="KW-0539">Nucleus</keyword>
<organism evidence="13 14">
    <name type="scientific">Periophthalmus magnuspinnatus</name>
    <dbReference type="NCBI Taxonomy" id="409849"/>
    <lineage>
        <taxon>Eukaryota</taxon>
        <taxon>Metazoa</taxon>
        <taxon>Chordata</taxon>
        <taxon>Craniata</taxon>
        <taxon>Vertebrata</taxon>
        <taxon>Euteleostomi</taxon>
        <taxon>Actinopterygii</taxon>
        <taxon>Neopterygii</taxon>
        <taxon>Teleostei</taxon>
        <taxon>Neoteleostei</taxon>
        <taxon>Acanthomorphata</taxon>
        <taxon>Gobiaria</taxon>
        <taxon>Gobiiformes</taxon>
        <taxon>Gobioidei</taxon>
        <taxon>Gobiidae</taxon>
        <taxon>Oxudercinae</taxon>
        <taxon>Periophthalmus</taxon>
    </lineage>
</organism>
<evidence type="ECO:0000256" key="11">
    <source>
        <dbReference type="SAM" id="MobiDB-lite"/>
    </source>
</evidence>
<dbReference type="GO" id="GO:0000981">
    <property type="term" value="F:DNA-binding transcription factor activity, RNA polymerase II-specific"/>
    <property type="evidence" value="ECO:0007669"/>
    <property type="project" value="TreeGrafter"/>
</dbReference>
<feature type="region of interest" description="Disordered" evidence="11">
    <location>
        <begin position="162"/>
        <end position="184"/>
    </location>
</feature>
<keyword evidence="7" id="KW-0238">DNA-binding</keyword>
<evidence type="ECO:0000256" key="8">
    <source>
        <dbReference type="ARBA" id="ARBA00023163"/>
    </source>
</evidence>
<keyword evidence="4" id="KW-0677">Repeat</keyword>
<proteinExistence type="inferred from homology"/>
<feature type="compositionally biased region" description="Polar residues" evidence="11">
    <location>
        <begin position="109"/>
        <end position="122"/>
    </location>
</feature>
<dbReference type="SUPFAM" id="SSF57667">
    <property type="entry name" value="beta-beta-alpha zinc fingers"/>
    <property type="match status" value="2"/>
</dbReference>
<dbReference type="SMART" id="SM00355">
    <property type="entry name" value="ZnF_C2H2"/>
    <property type="match status" value="3"/>
</dbReference>
<evidence type="ECO:0000313" key="13">
    <source>
        <dbReference type="Ensembl" id="ENSPMGP00000015410.1"/>
    </source>
</evidence>
<dbReference type="Gene3D" id="3.30.160.60">
    <property type="entry name" value="Classic Zinc Finger"/>
    <property type="match status" value="2"/>
</dbReference>
<feature type="compositionally biased region" description="Polar residues" evidence="11">
    <location>
        <begin position="131"/>
        <end position="141"/>
    </location>
</feature>